<evidence type="ECO:0000256" key="4">
    <source>
        <dbReference type="ARBA" id="ARBA00022833"/>
    </source>
</evidence>
<keyword evidence="3 5" id="KW-0863">Zinc-finger</keyword>
<gene>
    <name evidence="7" type="ORF">FWK35_00032283</name>
</gene>
<proteinExistence type="predicted"/>
<dbReference type="PROSITE" id="PS00028">
    <property type="entry name" value="ZINC_FINGER_C2H2_1"/>
    <property type="match status" value="1"/>
</dbReference>
<dbReference type="Gene3D" id="3.30.160.60">
    <property type="entry name" value="Classic Zinc Finger"/>
    <property type="match status" value="1"/>
</dbReference>
<evidence type="ECO:0000256" key="3">
    <source>
        <dbReference type="ARBA" id="ARBA00022771"/>
    </source>
</evidence>
<keyword evidence="1" id="KW-0479">Metal-binding</keyword>
<evidence type="ECO:0000256" key="1">
    <source>
        <dbReference type="ARBA" id="ARBA00022723"/>
    </source>
</evidence>
<organism evidence="7 8">
    <name type="scientific">Aphis craccivora</name>
    <name type="common">Cowpea aphid</name>
    <dbReference type="NCBI Taxonomy" id="307492"/>
    <lineage>
        <taxon>Eukaryota</taxon>
        <taxon>Metazoa</taxon>
        <taxon>Ecdysozoa</taxon>
        <taxon>Arthropoda</taxon>
        <taxon>Hexapoda</taxon>
        <taxon>Insecta</taxon>
        <taxon>Pterygota</taxon>
        <taxon>Neoptera</taxon>
        <taxon>Paraneoptera</taxon>
        <taxon>Hemiptera</taxon>
        <taxon>Sternorrhyncha</taxon>
        <taxon>Aphidomorpha</taxon>
        <taxon>Aphidoidea</taxon>
        <taxon>Aphididae</taxon>
        <taxon>Aphidini</taxon>
        <taxon>Aphis</taxon>
        <taxon>Aphis</taxon>
    </lineage>
</organism>
<protein>
    <submittedName>
        <fullName evidence="7">Longitudinals lacking protein, isoforms H/M/V-like isoform X2</fullName>
    </submittedName>
</protein>
<keyword evidence="8" id="KW-1185">Reference proteome</keyword>
<reference evidence="7 8" key="1">
    <citation type="submission" date="2019-08" db="EMBL/GenBank/DDBJ databases">
        <title>Whole genome of Aphis craccivora.</title>
        <authorList>
            <person name="Voronova N.V."/>
            <person name="Shulinski R.S."/>
            <person name="Bandarenka Y.V."/>
            <person name="Zhorov D.G."/>
            <person name="Warner D."/>
        </authorList>
    </citation>
    <scope>NUCLEOTIDE SEQUENCE [LARGE SCALE GENOMIC DNA]</scope>
    <source>
        <strain evidence="7">180601</strain>
        <tissue evidence="7">Whole Body</tissue>
    </source>
</reference>
<accession>A0A6G0VPX9</accession>
<evidence type="ECO:0000256" key="5">
    <source>
        <dbReference type="PROSITE-ProRule" id="PRU00042"/>
    </source>
</evidence>
<dbReference type="AlphaFoldDB" id="A0A6G0VPX9"/>
<name>A0A6G0VPX9_APHCR</name>
<keyword evidence="4" id="KW-0862">Zinc</keyword>
<dbReference type="PROSITE" id="PS50157">
    <property type="entry name" value="ZINC_FINGER_C2H2_2"/>
    <property type="match status" value="1"/>
</dbReference>
<dbReference type="InterPro" id="IPR013087">
    <property type="entry name" value="Znf_C2H2_type"/>
</dbReference>
<evidence type="ECO:0000313" key="8">
    <source>
        <dbReference type="Proteomes" id="UP000478052"/>
    </source>
</evidence>
<dbReference type="SUPFAM" id="SSF57667">
    <property type="entry name" value="beta-beta-alpha zinc fingers"/>
    <property type="match status" value="1"/>
</dbReference>
<dbReference type="GO" id="GO:0008270">
    <property type="term" value="F:zinc ion binding"/>
    <property type="evidence" value="ECO:0007669"/>
    <property type="project" value="UniProtKB-KW"/>
</dbReference>
<sequence length="85" mass="9987">MLTSNNQMMRHCITHFGGKNFDCEECEQSFSLKFNLKHHIDTQHNENAKKVICRKCGTYLSGSRQLKYHDNMKTESRVSETFDDI</sequence>
<feature type="domain" description="C2H2-type" evidence="6">
    <location>
        <begin position="21"/>
        <end position="49"/>
    </location>
</feature>
<dbReference type="OrthoDB" id="3535323at2759"/>
<evidence type="ECO:0000259" key="6">
    <source>
        <dbReference type="PROSITE" id="PS50157"/>
    </source>
</evidence>
<dbReference type="Proteomes" id="UP000478052">
    <property type="component" value="Unassembled WGS sequence"/>
</dbReference>
<dbReference type="FunFam" id="3.30.160.60:FF:000100">
    <property type="entry name" value="Zinc finger 45-like"/>
    <property type="match status" value="1"/>
</dbReference>
<evidence type="ECO:0000256" key="2">
    <source>
        <dbReference type="ARBA" id="ARBA00022737"/>
    </source>
</evidence>
<evidence type="ECO:0000313" key="7">
    <source>
        <dbReference type="EMBL" id="KAF0705002.1"/>
    </source>
</evidence>
<comment type="caution">
    <text evidence="7">The sequence shown here is derived from an EMBL/GenBank/DDBJ whole genome shotgun (WGS) entry which is preliminary data.</text>
</comment>
<dbReference type="EMBL" id="VUJU01013391">
    <property type="protein sequence ID" value="KAF0705002.1"/>
    <property type="molecule type" value="Genomic_DNA"/>
</dbReference>
<keyword evidence="2" id="KW-0677">Repeat</keyword>
<dbReference type="InterPro" id="IPR036236">
    <property type="entry name" value="Znf_C2H2_sf"/>
</dbReference>